<feature type="domain" description="Thioesterase" evidence="3">
    <location>
        <begin position="219"/>
        <end position="273"/>
    </location>
</feature>
<dbReference type="Proteomes" id="UP001244011">
    <property type="component" value="Unassembled WGS sequence"/>
</dbReference>
<feature type="region of interest" description="Disordered" evidence="1">
    <location>
        <begin position="58"/>
        <end position="95"/>
    </location>
</feature>
<comment type="caution">
    <text evidence="4">The sequence shown here is derived from an EMBL/GenBank/DDBJ whole genome shotgun (WGS) entry which is preliminary data.</text>
</comment>
<keyword evidence="2" id="KW-1133">Transmembrane helix</keyword>
<proteinExistence type="predicted"/>
<protein>
    <submittedName>
        <fullName evidence="4">Mitochondrial membrane protein FMP10</fullName>
    </submittedName>
</protein>
<keyword evidence="2" id="KW-0472">Membrane</keyword>
<sequence length="316" mass="33492">MIPRIRQQQLLKLAQCRIAGSPGLQRAAFRQLPTSPLPGHTDRPLRQPRRAFSTSHILLQDQPKPPQQETTTAPAPPAPPAEPPTSKSPPPPKPRRRRRLLLAATFLLIGTAAGSSLRLVLSPPEPPAPGTEEDAYTISVLHTQAAALPIVAELSADPDWTSWQAYESMPAPHAATHACASSLAGSRGLGGYQRIFQHRPTGDVVAVVYLGAGTAGWPGVAHGGCVATLLDECCGRAASAARLAARTGFTARLEVNYLRPALSNGFCVVRARCRPEEELDPSERGKGSYKALVDATLEDAATGRVCAVAEALFIGP</sequence>
<evidence type="ECO:0000313" key="5">
    <source>
        <dbReference type="Proteomes" id="UP001244011"/>
    </source>
</evidence>
<reference evidence="4" key="1">
    <citation type="submission" date="2023-06" db="EMBL/GenBank/DDBJ databases">
        <title>Genome-scale phylogeny and comparative genomics of the fungal order Sordariales.</title>
        <authorList>
            <consortium name="Lawrence Berkeley National Laboratory"/>
            <person name="Hensen N."/>
            <person name="Bonometti L."/>
            <person name="Westerberg I."/>
            <person name="Brannstrom I.O."/>
            <person name="Guillou S."/>
            <person name="Cros-Aarteil S."/>
            <person name="Calhoun S."/>
            <person name="Haridas S."/>
            <person name="Kuo A."/>
            <person name="Mondo S."/>
            <person name="Pangilinan J."/>
            <person name="Riley R."/>
            <person name="Labutti K."/>
            <person name="Andreopoulos B."/>
            <person name="Lipzen A."/>
            <person name="Chen C."/>
            <person name="Yanf M."/>
            <person name="Daum C."/>
            <person name="Ng V."/>
            <person name="Clum A."/>
            <person name="Steindorff A."/>
            <person name="Ohm R."/>
            <person name="Martin F."/>
            <person name="Silar P."/>
            <person name="Natvig D."/>
            <person name="Lalanne C."/>
            <person name="Gautier V."/>
            <person name="Ament-Velasquez S.L."/>
            <person name="Kruys A."/>
            <person name="Hutchinson M.I."/>
            <person name="Powell A.J."/>
            <person name="Barry K."/>
            <person name="Miller A.N."/>
            <person name="Grigoriev I.V."/>
            <person name="Debuchy R."/>
            <person name="Gladieux P."/>
            <person name="Thoren M.H."/>
            <person name="Johannesson H."/>
        </authorList>
    </citation>
    <scope>NUCLEOTIDE SEQUENCE</scope>
    <source>
        <strain evidence="4">8032-3</strain>
    </source>
</reference>
<evidence type="ECO:0000256" key="2">
    <source>
        <dbReference type="SAM" id="Phobius"/>
    </source>
</evidence>
<gene>
    <name evidence="4" type="ORF">QBC33DRAFT_479505</name>
</gene>
<dbReference type="RefSeq" id="XP_060279816.1">
    <property type="nucleotide sequence ID" value="XM_060425314.1"/>
</dbReference>
<dbReference type="CDD" id="cd03443">
    <property type="entry name" value="PaaI_thioesterase"/>
    <property type="match status" value="1"/>
</dbReference>
<evidence type="ECO:0000313" key="4">
    <source>
        <dbReference type="EMBL" id="KAK1763603.1"/>
    </source>
</evidence>
<organism evidence="4 5">
    <name type="scientific">Phialemonium atrogriseum</name>
    <dbReference type="NCBI Taxonomy" id="1093897"/>
    <lineage>
        <taxon>Eukaryota</taxon>
        <taxon>Fungi</taxon>
        <taxon>Dikarya</taxon>
        <taxon>Ascomycota</taxon>
        <taxon>Pezizomycotina</taxon>
        <taxon>Sordariomycetes</taxon>
        <taxon>Sordariomycetidae</taxon>
        <taxon>Cephalothecales</taxon>
        <taxon>Cephalothecaceae</taxon>
        <taxon>Phialemonium</taxon>
    </lineage>
</organism>
<dbReference type="EMBL" id="MU839026">
    <property type="protein sequence ID" value="KAK1763603.1"/>
    <property type="molecule type" value="Genomic_DNA"/>
</dbReference>
<evidence type="ECO:0000256" key="1">
    <source>
        <dbReference type="SAM" id="MobiDB-lite"/>
    </source>
</evidence>
<dbReference type="PANTHER" id="PTHR47260">
    <property type="entry name" value="UPF0644 PROTEIN PB2B4.06"/>
    <property type="match status" value="1"/>
</dbReference>
<accession>A0AAJ0FHP5</accession>
<evidence type="ECO:0000259" key="3">
    <source>
        <dbReference type="Pfam" id="PF03061"/>
    </source>
</evidence>
<dbReference type="AlphaFoldDB" id="A0AAJ0FHP5"/>
<keyword evidence="5" id="KW-1185">Reference proteome</keyword>
<dbReference type="Gene3D" id="3.10.129.10">
    <property type="entry name" value="Hotdog Thioesterase"/>
    <property type="match status" value="1"/>
</dbReference>
<dbReference type="InterPro" id="IPR052061">
    <property type="entry name" value="PTE-AB_protein"/>
</dbReference>
<feature type="transmembrane region" description="Helical" evidence="2">
    <location>
        <begin position="100"/>
        <end position="121"/>
    </location>
</feature>
<dbReference type="SUPFAM" id="SSF54637">
    <property type="entry name" value="Thioesterase/thiol ester dehydrase-isomerase"/>
    <property type="match status" value="1"/>
</dbReference>
<feature type="non-terminal residue" evidence="4">
    <location>
        <position position="316"/>
    </location>
</feature>
<dbReference type="InterPro" id="IPR029069">
    <property type="entry name" value="HotDog_dom_sf"/>
</dbReference>
<dbReference type="InterPro" id="IPR006683">
    <property type="entry name" value="Thioestr_dom"/>
</dbReference>
<dbReference type="GeneID" id="85308501"/>
<dbReference type="PANTHER" id="PTHR47260:SF1">
    <property type="entry name" value="UPF0644 PROTEIN PB2B4.06"/>
    <property type="match status" value="1"/>
</dbReference>
<name>A0AAJ0FHP5_9PEZI</name>
<feature type="compositionally biased region" description="Pro residues" evidence="1">
    <location>
        <begin position="74"/>
        <end position="92"/>
    </location>
</feature>
<keyword evidence="2" id="KW-0812">Transmembrane</keyword>
<dbReference type="Pfam" id="PF03061">
    <property type="entry name" value="4HBT"/>
    <property type="match status" value="1"/>
</dbReference>